<evidence type="ECO:0000256" key="14">
    <source>
        <dbReference type="SAM" id="MobiDB-lite"/>
    </source>
</evidence>
<evidence type="ECO:0000256" key="5">
    <source>
        <dbReference type="ARBA" id="ARBA00022692"/>
    </source>
</evidence>
<evidence type="ECO:0000313" key="17">
    <source>
        <dbReference type="EMBL" id="GAA0233842.1"/>
    </source>
</evidence>
<keyword evidence="6" id="KW-0732">Signal</keyword>
<comment type="similarity">
    <text evidence="2 11 13">Belongs to the TonB-dependent receptor family.</text>
</comment>
<evidence type="ECO:0000256" key="13">
    <source>
        <dbReference type="RuleBase" id="RU003357"/>
    </source>
</evidence>
<name>A0ABP3DLK0_9BURK</name>
<evidence type="ECO:0000256" key="3">
    <source>
        <dbReference type="ARBA" id="ARBA00022448"/>
    </source>
</evidence>
<feature type="region of interest" description="Disordered" evidence="14">
    <location>
        <begin position="1"/>
        <end position="22"/>
    </location>
</feature>
<accession>A0ABP3DLK0</accession>
<dbReference type="PROSITE" id="PS01156">
    <property type="entry name" value="TONB_DEPENDENT_REC_2"/>
    <property type="match status" value="1"/>
</dbReference>
<dbReference type="InterPro" id="IPR037066">
    <property type="entry name" value="Plug_dom_sf"/>
</dbReference>
<reference evidence="18" key="1">
    <citation type="journal article" date="2019" name="Int. J. Syst. Evol. Microbiol.">
        <title>The Global Catalogue of Microorganisms (GCM) 10K type strain sequencing project: providing services to taxonomists for standard genome sequencing and annotation.</title>
        <authorList>
            <consortium name="The Broad Institute Genomics Platform"/>
            <consortium name="The Broad Institute Genome Sequencing Center for Infectious Disease"/>
            <person name="Wu L."/>
            <person name="Ma J."/>
        </authorList>
    </citation>
    <scope>NUCLEOTIDE SEQUENCE [LARGE SCALE GENOMIC DNA]</scope>
    <source>
        <strain evidence="18">JCM 16240</strain>
    </source>
</reference>
<sequence length="718" mass="78339">MNRLPPFSSTFSSTEEPSMSVQHAHTPLALALALTAAGPIPALAQEVTSLTPITVSGDAQATPLNPGVQAERARLDGVAGGTNLIEPQKETRLVTLKDALDYQPGLVVQEFFGGLDQPRLNIRGSGIQSNPVNRGVLLMQDGLPLNEADGSFVIGFLEPRNARLVSVRRGANALSPSATTLGGELDFQSLTGTDGDVLRVEGGSFGRLGAQAAKGFRRGSLDGRLSVTHDKYDGYRHHSGSDRTSVHGNFGVQGDGFENRTYLSYVDLDVDIPFVVTRAQMEDDPTDVIGDGNTANHPLNVYKRNPHRTSRQFRAANRTYWGTEDLNNTFGVYAQSIDDTFQDPLVATVTDGMTYGAQWQFAGKYRAIDYRVALDWSRSDMNRDLYAVNPQNGSKLRRFGAYDLQAENRNALLGFAWHVAQQWTVVGDAKFTQAIRDARERGSGKSLEQDWSYVSPKLGLIWQPAEDQRFFVNVSRSNEAPTYWEIITNNAAANNAPTMTSDLSTLKLQRADTVEIGGAGLLGSGRYAPHWALTLYHSDVKDELMSVSTANGTAAGTYNYRGGTRHQGIELGLNGSLPAPGTGAAFDYRVAYTFSDFRFKGGEYAGNRIAGVPRHLVSAEILYRIGGLRFGPNVRWMPSSTETNHTNTPNTRQDSYALLGFKVDYQIGKHWQAYVQGDNLTNEAYASAFVIRNTGTTAMPTFLPGNGRSVTAGVSYRF</sequence>
<evidence type="ECO:0000313" key="18">
    <source>
        <dbReference type="Proteomes" id="UP001501176"/>
    </source>
</evidence>
<evidence type="ECO:0000256" key="1">
    <source>
        <dbReference type="ARBA" id="ARBA00004571"/>
    </source>
</evidence>
<keyword evidence="3 11" id="KW-0813">Transport</keyword>
<organism evidence="17 18">
    <name type="scientific">Castellaniella daejeonensis</name>
    <dbReference type="NCBI Taxonomy" id="659013"/>
    <lineage>
        <taxon>Bacteria</taxon>
        <taxon>Pseudomonadati</taxon>
        <taxon>Pseudomonadota</taxon>
        <taxon>Betaproteobacteria</taxon>
        <taxon>Burkholderiales</taxon>
        <taxon>Alcaligenaceae</taxon>
        <taxon>Castellaniella</taxon>
    </lineage>
</organism>
<evidence type="ECO:0000256" key="12">
    <source>
        <dbReference type="PROSITE-ProRule" id="PRU10144"/>
    </source>
</evidence>
<dbReference type="PROSITE" id="PS52016">
    <property type="entry name" value="TONB_DEPENDENT_REC_3"/>
    <property type="match status" value="1"/>
</dbReference>
<evidence type="ECO:0000256" key="8">
    <source>
        <dbReference type="ARBA" id="ARBA00023136"/>
    </source>
</evidence>
<keyword evidence="18" id="KW-1185">Reference proteome</keyword>
<dbReference type="Pfam" id="PF00593">
    <property type="entry name" value="TonB_dep_Rec_b-barrel"/>
    <property type="match status" value="1"/>
</dbReference>
<keyword evidence="4 11" id="KW-1134">Transmembrane beta strand</keyword>
<evidence type="ECO:0000256" key="9">
    <source>
        <dbReference type="ARBA" id="ARBA00023170"/>
    </source>
</evidence>
<evidence type="ECO:0000259" key="15">
    <source>
        <dbReference type="Pfam" id="PF00593"/>
    </source>
</evidence>
<dbReference type="InterPro" id="IPR010917">
    <property type="entry name" value="TonB_rcpt_CS"/>
</dbReference>
<dbReference type="InterPro" id="IPR039426">
    <property type="entry name" value="TonB-dep_rcpt-like"/>
</dbReference>
<dbReference type="Gene3D" id="2.170.130.10">
    <property type="entry name" value="TonB-dependent receptor, plug domain"/>
    <property type="match status" value="1"/>
</dbReference>
<evidence type="ECO:0000256" key="11">
    <source>
        <dbReference type="PROSITE-ProRule" id="PRU01360"/>
    </source>
</evidence>
<dbReference type="InterPro" id="IPR000531">
    <property type="entry name" value="Beta-barrel_TonB"/>
</dbReference>
<proteinExistence type="inferred from homology"/>
<dbReference type="Gene3D" id="2.40.170.20">
    <property type="entry name" value="TonB-dependent receptor, beta-barrel domain"/>
    <property type="match status" value="1"/>
</dbReference>
<gene>
    <name evidence="17" type="ORF">GCM10009125_23480</name>
</gene>
<keyword evidence="9 17" id="KW-0675">Receptor</keyword>
<evidence type="ECO:0000256" key="4">
    <source>
        <dbReference type="ARBA" id="ARBA00022452"/>
    </source>
</evidence>
<evidence type="ECO:0000256" key="6">
    <source>
        <dbReference type="ARBA" id="ARBA00022729"/>
    </source>
</evidence>
<keyword evidence="5 11" id="KW-0812">Transmembrane</keyword>
<dbReference type="PANTHER" id="PTHR30069">
    <property type="entry name" value="TONB-DEPENDENT OUTER MEMBRANE RECEPTOR"/>
    <property type="match status" value="1"/>
</dbReference>
<keyword evidence="8 11" id="KW-0472">Membrane</keyword>
<dbReference type="PANTHER" id="PTHR30069:SF28">
    <property type="entry name" value="TONB-DEPENDENT RECEPTOR YNCD-RELATED"/>
    <property type="match status" value="1"/>
</dbReference>
<dbReference type="Pfam" id="PF07715">
    <property type="entry name" value="Plug"/>
    <property type="match status" value="1"/>
</dbReference>
<feature type="domain" description="TonB-dependent receptor-like beta-barrel" evidence="15">
    <location>
        <begin position="253"/>
        <end position="680"/>
    </location>
</feature>
<dbReference type="Proteomes" id="UP001501176">
    <property type="component" value="Unassembled WGS sequence"/>
</dbReference>
<keyword evidence="7 13" id="KW-0798">TonB box</keyword>
<evidence type="ECO:0000256" key="2">
    <source>
        <dbReference type="ARBA" id="ARBA00009810"/>
    </source>
</evidence>
<dbReference type="InterPro" id="IPR036942">
    <property type="entry name" value="Beta-barrel_TonB_sf"/>
</dbReference>
<comment type="subcellular location">
    <subcellularLocation>
        <location evidence="1 11">Cell outer membrane</location>
        <topology evidence="1 11">Multi-pass membrane protein</topology>
    </subcellularLocation>
</comment>
<evidence type="ECO:0000256" key="10">
    <source>
        <dbReference type="ARBA" id="ARBA00023237"/>
    </source>
</evidence>
<feature type="short sequence motif" description="TonB C-terminal box" evidence="12">
    <location>
        <begin position="701"/>
        <end position="718"/>
    </location>
</feature>
<dbReference type="EMBL" id="BAAAFN010000015">
    <property type="protein sequence ID" value="GAA0233842.1"/>
    <property type="molecule type" value="Genomic_DNA"/>
</dbReference>
<protein>
    <submittedName>
        <fullName evidence="17">TonB-dependent receptor</fullName>
    </submittedName>
</protein>
<dbReference type="SUPFAM" id="SSF56935">
    <property type="entry name" value="Porins"/>
    <property type="match status" value="1"/>
</dbReference>
<feature type="domain" description="TonB-dependent receptor plug" evidence="16">
    <location>
        <begin position="92"/>
        <end position="183"/>
    </location>
</feature>
<keyword evidence="10 11" id="KW-0998">Cell outer membrane</keyword>
<comment type="caution">
    <text evidence="17">The sequence shown here is derived from an EMBL/GenBank/DDBJ whole genome shotgun (WGS) entry which is preliminary data.</text>
</comment>
<evidence type="ECO:0000259" key="16">
    <source>
        <dbReference type="Pfam" id="PF07715"/>
    </source>
</evidence>
<dbReference type="InterPro" id="IPR012910">
    <property type="entry name" value="Plug_dom"/>
</dbReference>
<evidence type="ECO:0000256" key="7">
    <source>
        <dbReference type="ARBA" id="ARBA00023077"/>
    </source>
</evidence>